<evidence type="ECO:0000259" key="2">
    <source>
        <dbReference type="Pfam" id="PF00534"/>
    </source>
</evidence>
<comment type="caution">
    <text evidence="3">The sequence shown here is derived from an EMBL/GenBank/DDBJ whole genome shotgun (WGS) entry which is preliminary data.</text>
</comment>
<name>A0AA43KDM5_9CYAN</name>
<organism evidence="3 4">
    <name type="scientific">Umezakia ovalisporum FSS-62</name>
    <dbReference type="NCBI Taxonomy" id="2971776"/>
    <lineage>
        <taxon>Bacteria</taxon>
        <taxon>Bacillati</taxon>
        <taxon>Cyanobacteriota</taxon>
        <taxon>Cyanophyceae</taxon>
        <taxon>Nostocales</taxon>
        <taxon>Nodulariaceae</taxon>
        <taxon>Umezakia</taxon>
    </lineage>
</organism>
<keyword evidence="3" id="KW-0328">Glycosyltransferase</keyword>
<feature type="domain" description="Glycosyl transferase family 1" evidence="2">
    <location>
        <begin position="212"/>
        <end position="335"/>
    </location>
</feature>
<evidence type="ECO:0000256" key="1">
    <source>
        <dbReference type="ARBA" id="ARBA00022679"/>
    </source>
</evidence>
<sequence length="394" mass="45204">MAFRYNKGPSGGPGGSNALLEISNAQMHIIPNFICFYRETFPITNSLAYRVYRRFFNRKGLKKIFTFLEKQYFSEEQYFIKQAIRSDSYPVIYIAHDVWSAEQLSKQNKPFIMAYHQQGSLVAEHESFGGKITDEFISWVRKVEHSAFLSAKKVIFTSMGARKSFLETSPLCKEDLAHIEANSVIVYNSCLLPNKPCIPAEFEKVKVARIGKSDKLKRIILTVSSLSNLKGVDQIPSFLNRLKNFQEDFIWVLCGSGHLKLEIYEKIKAYGFEENFVHIERRMTQDELLYFYQQADYYLMMHRISIFDLATLEAMTSGCIPVLSPVGGNLENNVMANVIFTNEVINTLPTEQSEIERLASLNIKAFEQYFSNRSLLDGYLSVIQKVASELVLQL</sequence>
<evidence type="ECO:0000313" key="3">
    <source>
        <dbReference type="EMBL" id="MDH6062502.1"/>
    </source>
</evidence>
<dbReference type="RefSeq" id="WP_280692676.1">
    <property type="nucleotide sequence ID" value="NZ_JANQDL010000015.1"/>
</dbReference>
<accession>A0AA43KDM5</accession>
<dbReference type="AlphaFoldDB" id="A0AA43KDM5"/>
<dbReference type="EC" id="2.4.-.-" evidence="3"/>
<keyword evidence="1 3" id="KW-0808">Transferase</keyword>
<dbReference type="PANTHER" id="PTHR46401">
    <property type="entry name" value="GLYCOSYLTRANSFERASE WBBK-RELATED"/>
    <property type="match status" value="1"/>
</dbReference>
<dbReference type="GO" id="GO:0016757">
    <property type="term" value="F:glycosyltransferase activity"/>
    <property type="evidence" value="ECO:0007669"/>
    <property type="project" value="UniProtKB-KW"/>
</dbReference>
<dbReference type="InterPro" id="IPR001296">
    <property type="entry name" value="Glyco_trans_1"/>
</dbReference>
<dbReference type="Proteomes" id="UP001159370">
    <property type="component" value="Unassembled WGS sequence"/>
</dbReference>
<dbReference type="GO" id="GO:0009103">
    <property type="term" value="P:lipopolysaccharide biosynthetic process"/>
    <property type="evidence" value="ECO:0007669"/>
    <property type="project" value="TreeGrafter"/>
</dbReference>
<dbReference type="EMBL" id="JANQDL010000015">
    <property type="protein sequence ID" value="MDH6062502.1"/>
    <property type="molecule type" value="Genomic_DNA"/>
</dbReference>
<proteinExistence type="predicted"/>
<reference evidence="3 4" key="1">
    <citation type="journal article" date="2023" name="J. Phycol.">
        <title>Chrysosporum ovalisporum is synonymous with the true-branching cyanobacterium Umezakia natans (Nostocales/Aphanizomenonaceae).</title>
        <authorList>
            <person name="McGregor G.B."/>
            <person name="Sendall B.C."/>
            <person name="Niiyama Y."/>
            <person name="Tuji A."/>
            <person name="Willis A."/>
        </authorList>
    </citation>
    <scope>NUCLEOTIDE SEQUENCE [LARGE SCALE GENOMIC DNA]</scope>
    <source>
        <strain evidence="3 4">FSS-62</strain>
    </source>
</reference>
<protein>
    <submittedName>
        <fullName evidence="3">Glycosyltransferase</fullName>
        <ecNumber evidence="3">2.4.-.-</ecNumber>
    </submittedName>
</protein>
<dbReference type="SUPFAM" id="SSF53756">
    <property type="entry name" value="UDP-Glycosyltransferase/glycogen phosphorylase"/>
    <property type="match status" value="1"/>
</dbReference>
<dbReference type="Gene3D" id="3.40.50.2000">
    <property type="entry name" value="Glycogen Phosphorylase B"/>
    <property type="match status" value="2"/>
</dbReference>
<dbReference type="PANTHER" id="PTHR46401:SF2">
    <property type="entry name" value="GLYCOSYLTRANSFERASE WBBK-RELATED"/>
    <property type="match status" value="1"/>
</dbReference>
<gene>
    <name evidence="3" type="ORF">NWP23_01565</name>
</gene>
<dbReference type="Pfam" id="PF00534">
    <property type="entry name" value="Glycos_transf_1"/>
    <property type="match status" value="1"/>
</dbReference>
<evidence type="ECO:0000313" key="4">
    <source>
        <dbReference type="Proteomes" id="UP001159370"/>
    </source>
</evidence>